<dbReference type="Proteomes" id="UP001205105">
    <property type="component" value="Unassembled WGS sequence"/>
</dbReference>
<keyword evidence="1" id="KW-0732">Signal</keyword>
<sequence>MGRRLWALAAVVLAASCCGAQAPQGVQPAVPQLVLPQQAGAQALPVQPAGGGGLQQEPVQGLGPAASEVVASCPQNSFYAENFYMGATLLAASNATDTLGECCVLCSTDQDCTKWTFCPLTSREGCLVPVGPMMGQVFPPGSCLLSSATAGDRQTRIAYSLMQAGLEWASGEEAGEDTVVQESAEDKTENWQKLAFNSTQQLFCRRVLAGGPAQLAPLLGQGGEGPAVAAGQELGYTGLIVADAAGAEWGVVYSNGSGIGALWRYPAQQLGFCAAAHPGCSAAGENGRGEEGASCRDAAECCSGLQCTPRGVAGVQVSYRTPDAASPSRSPVFGIEAAADGSGLRLLPKECSRPPGSADGASASELRFESPTFDGLPVDWCTAPDKGCGLPAAQSFCTAQGYAGAADYAGPTPVPFGNQTVYPASGAACDSAATAGQCTTFYYILCAV</sequence>
<protein>
    <submittedName>
        <fullName evidence="2">Uncharacterized protein</fullName>
    </submittedName>
</protein>
<organism evidence="2 3">
    <name type="scientific">Chlorella ohadii</name>
    <dbReference type="NCBI Taxonomy" id="2649997"/>
    <lineage>
        <taxon>Eukaryota</taxon>
        <taxon>Viridiplantae</taxon>
        <taxon>Chlorophyta</taxon>
        <taxon>core chlorophytes</taxon>
        <taxon>Trebouxiophyceae</taxon>
        <taxon>Chlorellales</taxon>
        <taxon>Chlorellaceae</taxon>
        <taxon>Chlorella clade</taxon>
        <taxon>Chlorella</taxon>
    </lineage>
</organism>
<dbReference type="AlphaFoldDB" id="A0AAD5DZF7"/>
<dbReference type="PROSITE" id="PS51257">
    <property type="entry name" value="PROKAR_LIPOPROTEIN"/>
    <property type="match status" value="1"/>
</dbReference>
<evidence type="ECO:0000313" key="2">
    <source>
        <dbReference type="EMBL" id="KAI7845100.1"/>
    </source>
</evidence>
<feature type="chain" id="PRO_5042160563" evidence="1">
    <location>
        <begin position="23"/>
        <end position="448"/>
    </location>
</feature>
<reference evidence="2" key="1">
    <citation type="submission" date="2020-11" db="EMBL/GenBank/DDBJ databases">
        <title>Chlorella ohadii genome sequencing and assembly.</title>
        <authorList>
            <person name="Murik O."/>
            <person name="Treves H."/>
            <person name="Kedem I."/>
            <person name="Shotland Y."/>
            <person name="Kaplan A."/>
        </authorList>
    </citation>
    <scope>NUCLEOTIDE SEQUENCE</scope>
    <source>
        <strain evidence="2">1</strain>
    </source>
</reference>
<feature type="signal peptide" evidence="1">
    <location>
        <begin position="1"/>
        <end position="22"/>
    </location>
</feature>
<evidence type="ECO:0000313" key="3">
    <source>
        <dbReference type="Proteomes" id="UP001205105"/>
    </source>
</evidence>
<gene>
    <name evidence="2" type="ORF">COHA_001465</name>
</gene>
<name>A0AAD5DZF7_9CHLO</name>
<proteinExistence type="predicted"/>
<comment type="caution">
    <text evidence="2">The sequence shown here is derived from an EMBL/GenBank/DDBJ whole genome shotgun (WGS) entry which is preliminary data.</text>
</comment>
<evidence type="ECO:0000256" key="1">
    <source>
        <dbReference type="SAM" id="SignalP"/>
    </source>
</evidence>
<accession>A0AAD5DZF7</accession>
<dbReference type="EMBL" id="JADXDR010000022">
    <property type="protein sequence ID" value="KAI7845100.1"/>
    <property type="molecule type" value="Genomic_DNA"/>
</dbReference>
<keyword evidence="3" id="KW-1185">Reference proteome</keyword>